<dbReference type="InterPro" id="IPR012338">
    <property type="entry name" value="Beta-lactam/transpept-like"/>
</dbReference>
<evidence type="ECO:0000259" key="1">
    <source>
        <dbReference type="Pfam" id="PF00144"/>
    </source>
</evidence>
<accession>A0ABP3XUR2</accession>
<dbReference type="Gene3D" id="3.40.710.10">
    <property type="entry name" value="DD-peptidase/beta-lactamase superfamily"/>
    <property type="match status" value="1"/>
</dbReference>
<dbReference type="RefSeq" id="WP_343763444.1">
    <property type="nucleotide sequence ID" value="NZ_BAAAFG010000002.1"/>
</dbReference>
<dbReference type="Pfam" id="PF00144">
    <property type="entry name" value="Beta-lactamase"/>
    <property type="match status" value="1"/>
</dbReference>
<dbReference type="Proteomes" id="UP001500507">
    <property type="component" value="Unassembled WGS sequence"/>
</dbReference>
<gene>
    <name evidence="2" type="ORF">GCM10009117_05130</name>
</gene>
<organism evidence="2 3">
    <name type="scientific">Gangjinia marincola</name>
    <dbReference type="NCBI Taxonomy" id="578463"/>
    <lineage>
        <taxon>Bacteria</taxon>
        <taxon>Pseudomonadati</taxon>
        <taxon>Bacteroidota</taxon>
        <taxon>Flavobacteriia</taxon>
        <taxon>Flavobacteriales</taxon>
        <taxon>Flavobacteriaceae</taxon>
        <taxon>Gangjinia</taxon>
    </lineage>
</organism>
<dbReference type="SUPFAM" id="SSF56601">
    <property type="entry name" value="beta-lactamase/transpeptidase-like"/>
    <property type="match status" value="1"/>
</dbReference>
<comment type="caution">
    <text evidence="2">The sequence shown here is derived from an EMBL/GenBank/DDBJ whole genome shotgun (WGS) entry which is preliminary data.</text>
</comment>
<keyword evidence="2" id="KW-0378">Hydrolase</keyword>
<dbReference type="PROSITE" id="PS51257">
    <property type="entry name" value="PROKAR_LIPOPROTEIN"/>
    <property type="match status" value="1"/>
</dbReference>
<dbReference type="InterPro" id="IPR050491">
    <property type="entry name" value="AmpC-like"/>
</dbReference>
<dbReference type="EMBL" id="BAAAFG010000002">
    <property type="protein sequence ID" value="GAA0871367.1"/>
    <property type="molecule type" value="Genomic_DNA"/>
</dbReference>
<evidence type="ECO:0000313" key="2">
    <source>
        <dbReference type="EMBL" id="GAA0871367.1"/>
    </source>
</evidence>
<sequence>MINSILKLLLTTVILTVFSCKNYQSLDAYLEEMHQNGKLNGNILVVKNDSIIINSSFGYIDGSKNSELTPDYRFNIGSIYKEFPAVAIMQLQEQGKLQLSHSLNTYIKELPKWSEEITILHLLQYTSGLPKVDWNKYFENDIKLTDDKIWKDLLNVGALQFEPGTDYIYTNYSPILLMKIVERISGLSFKDFANRHLFIPSEMKSIVLKNNFPYENKDLMAIPFDENFKEDAYRMSTKNLLFLASTKDLYQWLKTLHQGKIINRNSLKKLSEEYDGFGNISAPIGYCEWQDDQVIEHSHHGSSVNYEGIVRYFPDEDLYIVVLTNQKHGNVREISDELRTIVNKKTNR</sequence>
<dbReference type="PANTHER" id="PTHR46825:SF9">
    <property type="entry name" value="BETA-LACTAMASE-RELATED DOMAIN-CONTAINING PROTEIN"/>
    <property type="match status" value="1"/>
</dbReference>
<protein>
    <submittedName>
        <fullName evidence="2">Serine hydrolase domain-containing protein</fullName>
    </submittedName>
</protein>
<dbReference type="PANTHER" id="PTHR46825">
    <property type="entry name" value="D-ALANYL-D-ALANINE-CARBOXYPEPTIDASE/ENDOPEPTIDASE AMPH"/>
    <property type="match status" value="1"/>
</dbReference>
<reference evidence="3" key="1">
    <citation type="journal article" date="2019" name="Int. J. Syst. Evol. Microbiol.">
        <title>The Global Catalogue of Microorganisms (GCM) 10K type strain sequencing project: providing services to taxonomists for standard genome sequencing and annotation.</title>
        <authorList>
            <consortium name="The Broad Institute Genomics Platform"/>
            <consortium name="The Broad Institute Genome Sequencing Center for Infectious Disease"/>
            <person name="Wu L."/>
            <person name="Ma J."/>
        </authorList>
    </citation>
    <scope>NUCLEOTIDE SEQUENCE [LARGE SCALE GENOMIC DNA]</scope>
    <source>
        <strain evidence="3">JCM 16082</strain>
    </source>
</reference>
<dbReference type="GO" id="GO:0016787">
    <property type="term" value="F:hydrolase activity"/>
    <property type="evidence" value="ECO:0007669"/>
    <property type="project" value="UniProtKB-KW"/>
</dbReference>
<proteinExistence type="predicted"/>
<dbReference type="InterPro" id="IPR001466">
    <property type="entry name" value="Beta-lactam-related"/>
</dbReference>
<feature type="domain" description="Beta-lactamase-related" evidence="1">
    <location>
        <begin position="32"/>
        <end position="337"/>
    </location>
</feature>
<keyword evidence="3" id="KW-1185">Reference proteome</keyword>
<name>A0ABP3XUR2_9FLAO</name>
<evidence type="ECO:0000313" key="3">
    <source>
        <dbReference type="Proteomes" id="UP001500507"/>
    </source>
</evidence>